<dbReference type="AlphaFoldDB" id="W9GEX9"/>
<comment type="caution">
    <text evidence="3">The sequence shown here is derived from an EMBL/GenBank/DDBJ whole genome shotgun (WGS) entry which is preliminary data.</text>
</comment>
<dbReference type="RefSeq" id="WP_034722740.1">
    <property type="nucleotide sequence ID" value="NZ_AWQS01000471.1"/>
</dbReference>
<organism evidence="3 4">
    <name type="scientific">Intrasporangium chromatireducens Q5-1</name>
    <dbReference type="NCBI Taxonomy" id="584657"/>
    <lineage>
        <taxon>Bacteria</taxon>
        <taxon>Bacillati</taxon>
        <taxon>Actinomycetota</taxon>
        <taxon>Actinomycetes</taxon>
        <taxon>Micrococcales</taxon>
        <taxon>Intrasporangiaceae</taxon>
        <taxon>Intrasporangium</taxon>
    </lineage>
</organism>
<feature type="transmembrane region" description="Helical" evidence="1">
    <location>
        <begin position="32"/>
        <end position="49"/>
    </location>
</feature>
<evidence type="ECO:0000313" key="3">
    <source>
        <dbReference type="EMBL" id="EWT03777.1"/>
    </source>
</evidence>
<dbReference type="Proteomes" id="UP000019494">
    <property type="component" value="Unassembled WGS sequence"/>
</dbReference>
<evidence type="ECO:0000256" key="1">
    <source>
        <dbReference type="SAM" id="Phobius"/>
    </source>
</evidence>
<evidence type="ECO:0000259" key="2">
    <source>
        <dbReference type="Pfam" id="PF03779"/>
    </source>
</evidence>
<dbReference type="PATRIC" id="fig|584657.3.peg.4338"/>
<accession>W9GEX9</accession>
<feature type="transmembrane region" description="Helical" evidence="1">
    <location>
        <begin position="83"/>
        <end position="103"/>
    </location>
</feature>
<feature type="transmembrane region" description="Helical" evidence="1">
    <location>
        <begin position="56"/>
        <end position="77"/>
    </location>
</feature>
<keyword evidence="1" id="KW-0472">Membrane</keyword>
<keyword evidence="1" id="KW-0812">Transmembrane</keyword>
<dbReference type="OrthoDB" id="32521at2"/>
<dbReference type="Pfam" id="PF03779">
    <property type="entry name" value="SPW"/>
    <property type="match status" value="1"/>
</dbReference>
<dbReference type="InterPro" id="IPR005530">
    <property type="entry name" value="SPW"/>
</dbReference>
<dbReference type="EMBL" id="AWQS01000471">
    <property type="protein sequence ID" value="EWT03777.1"/>
    <property type="molecule type" value="Genomic_DNA"/>
</dbReference>
<evidence type="ECO:0000313" key="4">
    <source>
        <dbReference type="Proteomes" id="UP000019494"/>
    </source>
</evidence>
<feature type="domain" description="SPW repeat-containing integral membrane" evidence="2">
    <location>
        <begin position="8"/>
        <end position="102"/>
    </location>
</feature>
<sequence>MKKALHPQDVIPLIAGGYAFLSPIWTTTTTRATWTMIVLGIITALLSLAELVRPDLLAIEGLTALLGVLFIISPWVIGFASSTMPMAVTAWIVGAVTLVVGLADVQLTRTHRPGIAAR</sequence>
<proteinExistence type="predicted"/>
<keyword evidence="1" id="KW-1133">Transmembrane helix</keyword>
<protein>
    <recommendedName>
        <fullName evidence="2">SPW repeat-containing integral membrane domain-containing protein</fullName>
    </recommendedName>
</protein>
<keyword evidence="4" id="KW-1185">Reference proteome</keyword>
<gene>
    <name evidence="3" type="ORF">N864_18645</name>
</gene>
<name>W9GEX9_9MICO</name>
<reference evidence="4" key="1">
    <citation type="submission" date="2013-08" db="EMBL/GenBank/DDBJ databases">
        <title>Intrasporangium oryzae NRRL B-24470.</title>
        <authorList>
            <person name="Liu H."/>
            <person name="Wang G."/>
        </authorList>
    </citation>
    <scope>NUCLEOTIDE SEQUENCE [LARGE SCALE GENOMIC DNA]</scope>
    <source>
        <strain evidence="4">Q5-1</strain>
    </source>
</reference>